<feature type="compositionally biased region" description="Basic and acidic residues" evidence="1">
    <location>
        <begin position="260"/>
        <end position="270"/>
    </location>
</feature>
<feature type="compositionally biased region" description="Pro residues" evidence="1">
    <location>
        <begin position="183"/>
        <end position="196"/>
    </location>
</feature>
<organism evidence="3 4">
    <name type="scientific">Jatrophihabitans cynanchi</name>
    <dbReference type="NCBI Taxonomy" id="2944128"/>
    <lineage>
        <taxon>Bacteria</taxon>
        <taxon>Bacillati</taxon>
        <taxon>Actinomycetota</taxon>
        <taxon>Actinomycetes</taxon>
        <taxon>Jatrophihabitantales</taxon>
        <taxon>Jatrophihabitantaceae</taxon>
        <taxon>Jatrophihabitans</taxon>
    </lineage>
</organism>
<proteinExistence type="predicted"/>
<evidence type="ECO:0000256" key="2">
    <source>
        <dbReference type="SAM" id="Phobius"/>
    </source>
</evidence>
<dbReference type="RefSeq" id="WP_269445299.1">
    <property type="nucleotide sequence ID" value="NZ_CP097463.1"/>
</dbReference>
<sequence>MKPPQHAWLIPLAGVLGLIGAFTPWFRPQGKISYQGQSATQNAADAVHAWDDGKIGLLGPILLVVVGVGVLLLILGRQSRFSRGSAHPFSSAGKAAIAAGVVALVCVVIAWFVVTSQYRFTDGGKTYGWSGYIKFAKASGVDLELSRGPQVGLWLTVAGGVIAIAGGVLLLLAGRAASTSAPTPAPTSAPLPPAPLSRPLAGQPYPPQEQSGAPQPYVAPQPYGTQPTGPAAPDEPAGRPVRQRASGRVAPPPDGPGNRAARDGWQDGRP</sequence>
<dbReference type="EMBL" id="CP097463">
    <property type="protein sequence ID" value="WAX58755.1"/>
    <property type="molecule type" value="Genomic_DNA"/>
</dbReference>
<feature type="transmembrane region" description="Helical" evidence="2">
    <location>
        <begin position="7"/>
        <end position="26"/>
    </location>
</feature>
<keyword evidence="2" id="KW-0472">Membrane</keyword>
<feature type="transmembrane region" description="Helical" evidence="2">
    <location>
        <begin position="151"/>
        <end position="173"/>
    </location>
</feature>
<reference evidence="3" key="1">
    <citation type="submission" date="2022-05" db="EMBL/GenBank/DDBJ databases">
        <title>Jatrophihabitans sp. SB3-54 whole genome sequence.</title>
        <authorList>
            <person name="Suh M.K."/>
            <person name="Eom M.K."/>
            <person name="Kim J.S."/>
            <person name="Kim H.S."/>
            <person name="Do H.E."/>
            <person name="Shin Y.K."/>
            <person name="Lee J.-S."/>
        </authorList>
    </citation>
    <scope>NUCLEOTIDE SEQUENCE</scope>
    <source>
        <strain evidence="3">SB3-54</strain>
    </source>
</reference>
<evidence type="ECO:0000313" key="3">
    <source>
        <dbReference type="EMBL" id="WAX58755.1"/>
    </source>
</evidence>
<protein>
    <submittedName>
        <fullName evidence="3">Uncharacterized protein</fullName>
    </submittedName>
</protein>
<feature type="transmembrane region" description="Helical" evidence="2">
    <location>
        <begin position="95"/>
        <end position="114"/>
    </location>
</feature>
<keyword evidence="2" id="KW-1133">Transmembrane helix</keyword>
<feature type="region of interest" description="Disordered" evidence="1">
    <location>
        <begin position="179"/>
        <end position="270"/>
    </location>
</feature>
<name>A0ABY7K427_9ACTN</name>
<feature type="transmembrane region" description="Helical" evidence="2">
    <location>
        <begin position="55"/>
        <end position="75"/>
    </location>
</feature>
<evidence type="ECO:0000313" key="4">
    <source>
        <dbReference type="Proteomes" id="UP001164693"/>
    </source>
</evidence>
<dbReference type="Proteomes" id="UP001164693">
    <property type="component" value="Chromosome"/>
</dbReference>
<accession>A0ABY7K427</accession>
<evidence type="ECO:0000256" key="1">
    <source>
        <dbReference type="SAM" id="MobiDB-lite"/>
    </source>
</evidence>
<keyword evidence="4" id="KW-1185">Reference proteome</keyword>
<gene>
    <name evidence="3" type="ORF">M6B22_08320</name>
</gene>
<keyword evidence="2" id="KW-0812">Transmembrane</keyword>